<protein>
    <submittedName>
        <fullName evidence="1">Uncharacterized protein</fullName>
    </submittedName>
</protein>
<keyword evidence="2" id="KW-1185">Reference proteome</keyword>
<proteinExistence type="predicted"/>
<comment type="caution">
    <text evidence="1">The sequence shown here is derived from an EMBL/GenBank/DDBJ whole genome shotgun (WGS) entry which is preliminary data.</text>
</comment>
<sequence length="492" mass="55526">MAEAALRLQGLDQLFERQFLMRLSLQGRLFDLLQQLAERGVQVEFGAQHLGVDEETDQAFGFRAGAVGNRHADTNVRLAAVAMQQGLERRQQQHEQCDALLPRDLFQVVDQRWRQLDRQPRTGVALHDRARMIGGQFQNRLLFAKLLLPVIQLPRLFSGVHPVALPQRVVGVLHVQRGQHHLTALAVAFVQAHQFIDHDRHRPAIGNDVVLDQNQHMFVSCKVQQADAQQRALFQIERALHFLLHAGFKGLTGRHGLDHQGQGTRRMDDLHSLFALLAEGSAQGFVAGNQCAETVLQRGNVQRAAQTQGRRNGVSSAFWIKLPEKPLALLRVRQAQRLAAVGLDKAWRSIALPVARSLGESCQITRFEQVAQRQFDVQLLTDARDHLSGEQRMPAQFKKVVATPDLLNFQHIGPDRRQLLLQLALRSDVGRLQLAGIRRGQRLAVQLAVGGQRHLVEDDEMRRHHVIRQMRTELGLQGFAQALLILIRLGWD</sequence>
<dbReference type="EMBL" id="LGLO01000056">
    <property type="protein sequence ID" value="KPC43968.1"/>
    <property type="molecule type" value="Genomic_DNA"/>
</dbReference>
<reference evidence="1 2" key="1">
    <citation type="submission" date="2015-07" db="EMBL/GenBank/DDBJ databases">
        <authorList>
            <person name="O'Brien H.E."/>
            <person name="Thakur S."/>
            <person name="Gong Y."/>
            <person name="Wang P.W."/>
            <person name="Guttman D.S."/>
        </authorList>
    </citation>
    <scope>NUCLEOTIDE SEQUENCE [LARGE SCALE GENOMIC DNA]</scope>
    <source>
        <strain evidence="1 2">BR1</strain>
    </source>
</reference>
<gene>
    <name evidence="1" type="ORF">AC496_0909</name>
</gene>
<name>A0ABR5LC93_PSESG</name>
<reference evidence="1 2" key="2">
    <citation type="submission" date="2015-10" db="EMBL/GenBank/DDBJ databases">
        <title>Comparative genomics and high-throughput reverse genetic screens identify a new phytobacterial MAMP and an Arabidopsis receptor required for immune elicitation.</title>
        <authorList>
            <person name="Mott G.A."/>
            <person name="Thakur S."/>
            <person name="Wang P.W."/>
            <person name="Desveaux D."/>
            <person name="Guttman D.S."/>
        </authorList>
    </citation>
    <scope>NUCLEOTIDE SEQUENCE [LARGE SCALE GENOMIC DNA]</scope>
    <source>
        <strain evidence="1 2">BR1</strain>
    </source>
</reference>
<evidence type="ECO:0000313" key="1">
    <source>
        <dbReference type="EMBL" id="KPC43968.1"/>
    </source>
</evidence>
<organism evidence="1 2">
    <name type="scientific">Pseudomonas savastanoi pv. glycinea</name>
    <name type="common">Pseudomonas syringae pv. glycinea</name>
    <dbReference type="NCBI Taxonomy" id="318"/>
    <lineage>
        <taxon>Bacteria</taxon>
        <taxon>Pseudomonadati</taxon>
        <taxon>Pseudomonadota</taxon>
        <taxon>Gammaproteobacteria</taxon>
        <taxon>Pseudomonadales</taxon>
        <taxon>Pseudomonadaceae</taxon>
        <taxon>Pseudomonas</taxon>
    </lineage>
</organism>
<dbReference type="Proteomes" id="UP000037836">
    <property type="component" value="Unassembled WGS sequence"/>
</dbReference>
<accession>A0ABR5LC93</accession>
<evidence type="ECO:0000313" key="2">
    <source>
        <dbReference type="Proteomes" id="UP000037836"/>
    </source>
</evidence>